<protein>
    <submittedName>
        <fullName evidence="2">Group II intron reverse transcriptase/maturase</fullName>
    </submittedName>
</protein>
<comment type="caution">
    <text evidence="2">The sequence shown here is derived from an EMBL/GenBank/DDBJ whole genome shotgun (WGS) entry which is preliminary data.</text>
</comment>
<dbReference type="SUPFAM" id="SSF56672">
    <property type="entry name" value="DNA/RNA polymerases"/>
    <property type="match status" value="1"/>
</dbReference>
<organism evidence="2 3">
    <name type="scientific">Niallia endozanthoxylica</name>
    <dbReference type="NCBI Taxonomy" id="2036016"/>
    <lineage>
        <taxon>Bacteria</taxon>
        <taxon>Bacillati</taxon>
        <taxon>Bacillota</taxon>
        <taxon>Bacilli</taxon>
        <taxon>Bacillales</taxon>
        <taxon>Bacillaceae</taxon>
        <taxon>Niallia</taxon>
    </lineage>
</organism>
<dbReference type="InterPro" id="IPR043502">
    <property type="entry name" value="DNA/RNA_pol_sf"/>
</dbReference>
<name>A0A5J5GTU1_9BACI</name>
<dbReference type="SMART" id="SM00507">
    <property type="entry name" value="HNHc"/>
    <property type="match status" value="1"/>
</dbReference>
<dbReference type="InterPro" id="IPR000477">
    <property type="entry name" value="RT_dom"/>
</dbReference>
<keyword evidence="3" id="KW-1185">Reference proteome</keyword>
<dbReference type="CDD" id="cd01651">
    <property type="entry name" value="RT_G2_intron"/>
    <property type="match status" value="1"/>
</dbReference>
<dbReference type="GO" id="GO:0006397">
    <property type="term" value="P:mRNA processing"/>
    <property type="evidence" value="ECO:0007669"/>
    <property type="project" value="InterPro"/>
</dbReference>
<dbReference type="Pfam" id="PF00078">
    <property type="entry name" value="RVT_1"/>
    <property type="match status" value="2"/>
</dbReference>
<dbReference type="AlphaFoldDB" id="A0A5J5GTU1"/>
<dbReference type="GO" id="GO:0003964">
    <property type="term" value="F:RNA-directed DNA polymerase activity"/>
    <property type="evidence" value="ECO:0007669"/>
    <property type="project" value="UniProtKB-KW"/>
</dbReference>
<keyword evidence="2" id="KW-0548">Nucleotidyltransferase</keyword>
<gene>
    <name evidence="2" type="ORF">F4V44_27065</name>
</gene>
<proteinExistence type="predicted"/>
<evidence type="ECO:0000313" key="3">
    <source>
        <dbReference type="Proteomes" id="UP000326671"/>
    </source>
</evidence>
<dbReference type="Proteomes" id="UP000326671">
    <property type="component" value="Unassembled WGS sequence"/>
</dbReference>
<evidence type="ECO:0000259" key="1">
    <source>
        <dbReference type="PROSITE" id="PS50878"/>
    </source>
</evidence>
<accession>A0A5J5GTU1</accession>
<dbReference type="PANTHER" id="PTHR34047">
    <property type="entry name" value="NUCLEAR INTRON MATURASE 1, MITOCHONDRIAL-RELATED"/>
    <property type="match status" value="1"/>
</dbReference>
<evidence type="ECO:0000313" key="2">
    <source>
        <dbReference type="EMBL" id="KAA9011043.1"/>
    </source>
</evidence>
<sequence>MRNPNVVLDNLAKMSSKKDYQFERLYRNLYNEEFYLLAYSNIYHKEGNLTQGTDGNTIDGFSIDIVRRLIESLKNQSYQPNPVRRTYISKKHGGKRPLGIPSFADKIVQEVLRLILESIYESNFSNHSHGFRPKRSCHTALLEIQRNFTGAKWFIEGDIKGFFDNIDHHTLINFLRKRISDEKFLNLIWKFLRAGYLEDWKFHQTYSGTPQGGIISPILSNIYLDSFDKFMNAYKKQFDKGSKRPNNPEYELIRREISKRRRWLSTGRHTVILDGKRKTLELTEDSREEIIKQLNDLEQQQVQISYTDPMYPDYKRLQYVRYADDFLIGVIGSKQDAEKVKQDIKKYLHNELKIELSLEKTLITHSTKSAKFLGHEIKVFKTNNTRSDKKGTKKRYNNGKVGLYVPFENWRDKLLSIGSLKIKQIDNREIWEPVHRTYLKDNDDLEILNIYNAEIRGFYNYYKLAHNVSVLNKFKYVMEYSMYKTFANKYKSKISSITKKYNSNGHFAISYQTKKGQRTAFFFKDSMTRQNKPDLNSKIDYLPQLEKYKLSRTKLIDRLKAEICEWCGDSNVPIEIHHVRKLKDLKGKKKWEQFMIARRRKTMALCRQCHVDLHAGRLD</sequence>
<dbReference type="RefSeq" id="WP_150443077.1">
    <property type="nucleotide sequence ID" value="NZ_VYKL01000081.1"/>
</dbReference>
<keyword evidence="2" id="KW-0695">RNA-directed DNA polymerase</keyword>
<reference evidence="2 3" key="1">
    <citation type="submission" date="2019-09" db="EMBL/GenBank/DDBJ databases">
        <title>Whole genome sequences of isolates from the Mars Exploration Rovers.</title>
        <authorList>
            <person name="Seuylemezian A."/>
            <person name="Vaishampayan P."/>
        </authorList>
    </citation>
    <scope>NUCLEOTIDE SEQUENCE [LARGE SCALE GENOMIC DNA]</scope>
    <source>
        <strain evidence="2 3">MER_TA_151</strain>
    </source>
</reference>
<feature type="domain" description="Reverse transcriptase" evidence="1">
    <location>
        <begin position="69"/>
        <end position="377"/>
    </location>
</feature>
<dbReference type="InterPro" id="IPR024937">
    <property type="entry name" value="Domain_X"/>
</dbReference>
<dbReference type="PANTHER" id="PTHR34047:SF8">
    <property type="entry name" value="PROTEIN YKFC"/>
    <property type="match status" value="1"/>
</dbReference>
<dbReference type="InterPro" id="IPR003615">
    <property type="entry name" value="HNH_nuc"/>
</dbReference>
<dbReference type="PROSITE" id="PS50878">
    <property type="entry name" value="RT_POL"/>
    <property type="match status" value="1"/>
</dbReference>
<dbReference type="InterPro" id="IPR051083">
    <property type="entry name" value="GrpII_Intron_Splice-Mob/Def"/>
</dbReference>
<dbReference type="EMBL" id="VYKL01000081">
    <property type="protein sequence ID" value="KAA9011043.1"/>
    <property type="molecule type" value="Genomic_DNA"/>
</dbReference>
<dbReference type="Pfam" id="PF21368">
    <property type="entry name" value="AI2M-like_HNH"/>
    <property type="match status" value="1"/>
</dbReference>
<keyword evidence="2" id="KW-0808">Transferase</keyword>
<dbReference type="OrthoDB" id="9793236at2"/>
<dbReference type="InterPro" id="IPR049030">
    <property type="entry name" value="AI2M-like_HNH"/>
</dbReference>
<dbReference type="Pfam" id="PF01348">
    <property type="entry name" value="Intron_maturas2"/>
    <property type="match status" value="1"/>
</dbReference>